<accession>A0A4Q5M403</accession>
<dbReference type="AlphaFoldDB" id="A0A4Q5M403"/>
<dbReference type="InterPro" id="IPR014710">
    <property type="entry name" value="RmlC-like_jellyroll"/>
</dbReference>
<dbReference type="Proteomes" id="UP000293162">
    <property type="component" value="Unassembled WGS sequence"/>
</dbReference>
<protein>
    <submittedName>
        <fullName evidence="2">Crp/Fnr family transcriptional regulator</fullName>
    </submittedName>
</protein>
<dbReference type="RefSeq" id="WP_130019978.1">
    <property type="nucleotide sequence ID" value="NZ_SEWF01000006.1"/>
</dbReference>
<dbReference type="InterPro" id="IPR018490">
    <property type="entry name" value="cNMP-bd_dom_sf"/>
</dbReference>
<dbReference type="Pfam" id="PF00027">
    <property type="entry name" value="cNMP_binding"/>
    <property type="match status" value="1"/>
</dbReference>
<dbReference type="SUPFAM" id="SSF51206">
    <property type="entry name" value="cAMP-binding domain-like"/>
    <property type="match status" value="1"/>
</dbReference>
<proteinExistence type="predicted"/>
<dbReference type="PROSITE" id="PS50042">
    <property type="entry name" value="CNMP_BINDING_3"/>
    <property type="match status" value="1"/>
</dbReference>
<keyword evidence="3" id="KW-1185">Reference proteome</keyword>
<dbReference type="Gene3D" id="2.60.120.10">
    <property type="entry name" value="Jelly Rolls"/>
    <property type="match status" value="1"/>
</dbReference>
<name>A0A4Q5M403_9BACT</name>
<dbReference type="EMBL" id="SEWF01000006">
    <property type="protein sequence ID" value="RYU96643.1"/>
    <property type="molecule type" value="Genomic_DNA"/>
</dbReference>
<sequence>MLPLFENYLEFIQKIHPLSPESIEALMPFLQQKNFAKKDFLVRQGNISDELYFIISGCVREYFEDANADEINTWFGFENAVAVSTYSFFSQKPSLTNIQTLEDTETIVIRHEDIHKLYNQFHEIERLGRLLAEQYLVQIEEMKIILQTLSARQRYEYLLQNKPDFIKRIPLKYLASFLGIKLETLSRVRGQK</sequence>
<dbReference type="OrthoDB" id="680421at2"/>
<dbReference type="InterPro" id="IPR000595">
    <property type="entry name" value="cNMP-bd_dom"/>
</dbReference>
<reference evidence="2 3" key="1">
    <citation type="submission" date="2019-02" db="EMBL/GenBank/DDBJ databases">
        <title>Bacterial novel species Emticicia sp. 17J42-9 isolated from soil.</title>
        <authorList>
            <person name="Jung H.-Y."/>
        </authorList>
    </citation>
    <scope>NUCLEOTIDE SEQUENCE [LARGE SCALE GENOMIC DNA]</scope>
    <source>
        <strain evidence="2 3">17J42-9</strain>
    </source>
</reference>
<evidence type="ECO:0000313" key="3">
    <source>
        <dbReference type="Proteomes" id="UP000293162"/>
    </source>
</evidence>
<dbReference type="CDD" id="cd00038">
    <property type="entry name" value="CAP_ED"/>
    <property type="match status" value="1"/>
</dbReference>
<feature type="domain" description="Cyclic nucleotide-binding" evidence="1">
    <location>
        <begin position="14"/>
        <end position="126"/>
    </location>
</feature>
<evidence type="ECO:0000313" key="2">
    <source>
        <dbReference type="EMBL" id="RYU96643.1"/>
    </source>
</evidence>
<organism evidence="2 3">
    <name type="scientific">Emticicia agri</name>
    <dbReference type="NCBI Taxonomy" id="2492393"/>
    <lineage>
        <taxon>Bacteria</taxon>
        <taxon>Pseudomonadati</taxon>
        <taxon>Bacteroidota</taxon>
        <taxon>Cytophagia</taxon>
        <taxon>Cytophagales</taxon>
        <taxon>Leadbetterellaceae</taxon>
        <taxon>Emticicia</taxon>
    </lineage>
</organism>
<comment type="caution">
    <text evidence="2">The sequence shown here is derived from an EMBL/GenBank/DDBJ whole genome shotgun (WGS) entry which is preliminary data.</text>
</comment>
<gene>
    <name evidence="2" type="ORF">EWM59_05695</name>
</gene>
<evidence type="ECO:0000259" key="1">
    <source>
        <dbReference type="PROSITE" id="PS50042"/>
    </source>
</evidence>